<evidence type="ECO:0000256" key="1">
    <source>
        <dbReference type="ARBA" id="ARBA00001946"/>
    </source>
</evidence>
<dbReference type="InterPro" id="IPR015797">
    <property type="entry name" value="NUDIX_hydrolase-like_dom_sf"/>
</dbReference>
<dbReference type="EMBL" id="CP098609">
    <property type="protein sequence ID" value="USC48615.1"/>
    <property type="molecule type" value="Genomic_DNA"/>
</dbReference>
<accession>A0ABY4UWJ0</accession>
<keyword evidence="6" id="KW-0503">Monooxygenase</keyword>
<feature type="domain" description="Nudix hydrolase" evidence="5">
    <location>
        <begin position="47"/>
        <end position="182"/>
    </location>
</feature>
<protein>
    <submittedName>
        <fullName evidence="6">NUDIX hydrolase</fullName>
    </submittedName>
</protein>
<name>A0ABY4UWJ0_STRFL</name>
<keyword evidence="7" id="KW-1185">Reference proteome</keyword>
<comment type="cofactor">
    <cofactor evidence="1">
        <name>Mg(2+)</name>
        <dbReference type="ChEBI" id="CHEBI:18420"/>
    </cofactor>
</comment>
<dbReference type="InterPro" id="IPR020084">
    <property type="entry name" value="NUDIX_hydrolase_CS"/>
</dbReference>
<dbReference type="PROSITE" id="PS00893">
    <property type="entry name" value="NUDIX_BOX"/>
    <property type="match status" value="1"/>
</dbReference>
<dbReference type="Gene3D" id="3.90.79.10">
    <property type="entry name" value="Nucleoside Triphosphate Pyrophosphohydrolase"/>
    <property type="match status" value="1"/>
</dbReference>
<dbReference type="PANTHER" id="PTHR11839">
    <property type="entry name" value="UDP/ADP-SUGAR PYROPHOSPHATASE"/>
    <property type="match status" value="1"/>
</dbReference>
<dbReference type="CDD" id="cd03424">
    <property type="entry name" value="NUDIX_ADPRase_Nudt5_UGPPase_Nudt14"/>
    <property type="match status" value="1"/>
</dbReference>
<gene>
    <name evidence="6" type="ORF">K7395_18705</name>
</gene>
<comment type="similarity">
    <text evidence="2 4">Belongs to the Nudix hydrolase family.</text>
</comment>
<evidence type="ECO:0000313" key="6">
    <source>
        <dbReference type="EMBL" id="USC48615.1"/>
    </source>
</evidence>
<dbReference type="PROSITE" id="PS51462">
    <property type="entry name" value="NUDIX"/>
    <property type="match status" value="1"/>
</dbReference>
<dbReference type="PRINTS" id="PR00502">
    <property type="entry name" value="NUDIXFAMILY"/>
</dbReference>
<dbReference type="PANTHER" id="PTHR11839:SF18">
    <property type="entry name" value="NUDIX HYDROLASE DOMAIN-CONTAINING PROTEIN"/>
    <property type="match status" value="1"/>
</dbReference>
<keyword evidence="6" id="KW-0560">Oxidoreductase</keyword>
<evidence type="ECO:0000256" key="2">
    <source>
        <dbReference type="ARBA" id="ARBA00005582"/>
    </source>
</evidence>
<sequence>MTAPNESVELRRWIGHDERVVHRSRWLTHYAARVKLPDGTRVDHHFVRTPAAAIVLAVDDEDQVLLMWRHRFVPDLWGWELPGGLVDEGEDPAVTAVRELEEETGFRASAVEPLLVYQPMAGMADSPHHLFLARGLCFTGEAADRTEAERTAWMSAEECAGVLGAGRILTSGTAVGLLSFLARRGVGLPAE</sequence>
<keyword evidence="3 4" id="KW-0378">Hydrolase</keyword>
<organism evidence="6 7">
    <name type="scientific">Streptomyces filamentosus</name>
    <name type="common">Streptomyces roseosporus</name>
    <dbReference type="NCBI Taxonomy" id="67294"/>
    <lineage>
        <taxon>Bacteria</taxon>
        <taxon>Bacillati</taxon>
        <taxon>Actinomycetota</taxon>
        <taxon>Actinomycetes</taxon>
        <taxon>Kitasatosporales</taxon>
        <taxon>Streptomycetaceae</taxon>
        <taxon>Streptomyces</taxon>
    </lineage>
</organism>
<dbReference type="GO" id="GO:0016787">
    <property type="term" value="F:hydrolase activity"/>
    <property type="evidence" value="ECO:0007669"/>
    <property type="project" value="UniProtKB-KW"/>
</dbReference>
<dbReference type="SUPFAM" id="SSF55811">
    <property type="entry name" value="Nudix"/>
    <property type="match status" value="1"/>
</dbReference>
<evidence type="ECO:0000313" key="7">
    <source>
        <dbReference type="Proteomes" id="UP001056079"/>
    </source>
</evidence>
<dbReference type="InterPro" id="IPR020476">
    <property type="entry name" value="Nudix_hydrolase"/>
</dbReference>
<evidence type="ECO:0000256" key="4">
    <source>
        <dbReference type="RuleBase" id="RU003476"/>
    </source>
</evidence>
<proteinExistence type="inferred from homology"/>
<evidence type="ECO:0000256" key="3">
    <source>
        <dbReference type="ARBA" id="ARBA00022801"/>
    </source>
</evidence>
<dbReference type="Pfam" id="PF00293">
    <property type="entry name" value="NUDIX"/>
    <property type="match status" value="1"/>
</dbReference>
<dbReference type="GO" id="GO:0004497">
    <property type="term" value="F:monooxygenase activity"/>
    <property type="evidence" value="ECO:0007669"/>
    <property type="project" value="UniProtKB-KW"/>
</dbReference>
<reference evidence="6" key="1">
    <citation type="submission" date="2021-08" db="EMBL/GenBank/DDBJ databases">
        <title>DNA methylation of m4C regulates biosynthesis of daptomycin in Streptomyces roseosporus L30.</title>
        <authorList>
            <person name="Fang J.-L."/>
        </authorList>
    </citation>
    <scope>NUCLEOTIDE SEQUENCE</scope>
    <source>
        <strain evidence="6">L30</strain>
    </source>
</reference>
<dbReference type="RefSeq" id="WP_006125796.1">
    <property type="nucleotide sequence ID" value="NZ_CP098609.1"/>
</dbReference>
<dbReference type="InterPro" id="IPR000086">
    <property type="entry name" value="NUDIX_hydrolase_dom"/>
</dbReference>
<dbReference type="Proteomes" id="UP001056079">
    <property type="component" value="Chromosome"/>
</dbReference>
<evidence type="ECO:0000259" key="5">
    <source>
        <dbReference type="PROSITE" id="PS51462"/>
    </source>
</evidence>